<reference evidence="2 3" key="1">
    <citation type="submission" date="2019-08" db="EMBL/GenBank/DDBJ databases">
        <title>100 year-old enigma solved: identification of Planctomyces bekefii, the type genus and species of the phylum Planctomycetes.</title>
        <authorList>
            <person name="Svetlana D.N."/>
            <person name="Overmann J."/>
        </authorList>
    </citation>
    <scope>NUCLEOTIDE SEQUENCE [LARGE SCALE GENOMIC DNA]</scope>
    <source>
        <strain evidence="2">Phe10_nw2017</strain>
    </source>
</reference>
<dbReference type="InterPro" id="IPR037523">
    <property type="entry name" value="VOC_core"/>
</dbReference>
<dbReference type="PANTHER" id="PTHR41294:SF1">
    <property type="entry name" value="CADMIUM-INDUCED PROTEIN CADI"/>
    <property type="match status" value="1"/>
</dbReference>
<name>A0A5C6M2C8_9PLAN</name>
<keyword evidence="3" id="KW-1185">Reference proteome</keyword>
<gene>
    <name evidence="2" type="ORF">E3A20_19620</name>
</gene>
<dbReference type="InterPro" id="IPR029068">
    <property type="entry name" value="Glyas_Bleomycin-R_OHBP_Dase"/>
</dbReference>
<dbReference type="EMBL" id="SRHE01000458">
    <property type="protein sequence ID" value="TWW08910.1"/>
    <property type="molecule type" value="Genomic_DNA"/>
</dbReference>
<comment type="caution">
    <text evidence="2">The sequence shown here is derived from an EMBL/GenBank/DDBJ whole genome shotgun (WGS) entry which is preliminary data.</text>
</comment>
<dbReference type="Gene3D" id="3.10.180.10">
    <property type="entry name" value="2,3-Dihydroxybiphenyl 1,2-Dioxygenase, domain 1"/>
    <property type="match status" value="1"/>
</dbReference>
<protein>
    <recommendedName>
        <fullName evidence="1">VOC domain-containing protein</fullName>
    </recommendedName>
</protein>
<evidence type="ECO:0000259" key="1">
    <source>
        <dbReference type="PROSITE" id="PS51819"/>
    </source>
</evidence>
<dbReference type="InterPro" id="IPR004360">
    <property type="entry name" value="Glyas_Fos-R_dOase_dom"/>
</dbReference>
<reference evidence="2 3" key="2">
    <citation type="submission" date="2019-08" db="EMBL/GenBank/DDBJ databases">
        <authorList>
            <person name="Henke P."/>
        </authorList>
    </citation>
    <scope>NUCLEOTIDE SEQUENCE [LARGE SCALE GENOMIC DNA]</scope>
    <source>
        <strain evidence="2">Phe10_nw2017</strain>
    </source>
</reference>
<evidence type="ECO:0000313" key="3">
    <source>
        <dbReference type="Proteomes" id="UP000321083"/>
    </source>
</evidence>
<evidence type="ECO:0000313" key="2">
    <source>
        <dbReference type="EMBL" id="TWW08910.1"/>
    </source>
</evidence>
<dbReference type="GO" id="GO:0046686">
    <property type="term" value="P:response to cadmium ion"/>
    <property type="evidence" value="ECO:0007669"/>
    <property type="project" value="TreeGrafter"/>
</dbReference>
<organism evidence="2 3">
    <name type="scientific">Planctomyces bekefii</name>
    <dbReference type="NCBI Taxonomy" id="1653850"/>
    <lineage>
        <taxon>Bacteria</taxon>
        <taxon>Pseudomonadati</taxon>
        <taxon>Planctomycetota</taxon>
        <taxon>Planctomycetia</taxon>
        <taxon>Planctomycetales</taxon>
        <taxon>Planctomycetaceae</taxon>
        <taxon>Planctomyces</taxon>
    </lineage>
</organism>
<dbReference type="PANTHER" id="PTHR41294">
    <property type="entry name" value="CADMIUM-INDUCED PROTEIN CADI"/>
    <property type="match status" value="1"/>
</dbReference>
<dbReference type="InterPro" id="IPR052393">
    <property type="entry name" value="Cadmium-induced_rsp"/>
</dbReference>
<proteinExistence type="predicted"/>
<dbReference type="AlphaFoldDB" id="A0A5C6M2C8"/>
<accession>A0A5C6M2C8</accession>
<feature type="domain" description="VOC" evidence="1">
    <location>
        <begin position="29"/>
        <end position="145"/>
    </location>
</feature>
<dbReference type="Pfam" id="PF00903">
    <property type="entry name" value="Glyoxalase"/>
    <property type="match status" value="1"/>
</dbReference>
<dbReference type="InterPro" id="IPR049789">
    <property type="entry name" value="ArsI/CadI-like"/>
</dbReference>
<dbReference type="PROSITE" id="PS51819">
    <property type="entry name" value="VOC"/>
    <property type="match status" value="1"/>
</dbReference>
<dbReference type="Proteomes" id="UP000321083">
    <property type="component" value="Unassembled WGS sequence"/>
</dbReference>
<sequence length="370" mass="40686">MSTVVPLSVSVPLEIRASGTKPQPSERGTRFHLSLNVSSIERVSSFLQLVLGVAPAKLRADYAKFELDSPPLVLSLEPNPPQESGSLNHLGFRFATTADLLNAQQRIEAAGISTQREEGVECCYAKQTKFWVHDPDQRLWEFYVLEGDLEHRGGGQTLEQMVGDSTSCSLGIAASRPVVWEHRMGSEFALPTELADEIRLRGTFNVPMSDAEMTRIIQDVFSNLKPGGQVELHMLTSESPPTGPIELPGPAAYVKHVPVRTALLQQLAAIGFIDCRLTTFRSGACFQSNGVPLRETKIVAVKPGDSHESSRTDLVYRGPFAEIKDDYGTVWRRGELQSVSSVRWEELKKAGLETSFTLIPQTSTFSQCGT</sequence>
<dbReference type="SUPFAM" id="SSF54593">
    <property type="entry name" value="Glyoxalase/Bleomycin resistance protein/Dihydroxybiphenyl dioxygenase"/>
    <property type="match status" value="1"/>
</dbReference>
<dbReference type="NCBIfam" id="NF041414">
    <property type="entry name" value="ArsI_CadI_VOC"/>
    <property type="match status" value="1"/>
</dbReference>